<dbReference type="OrthoDB" id="9796287at2"/>
<dbReference type="Gene3D" id="3.30.1360.120">
    <property type="entry name" value="Probable tRNA modification gtpase trme, domain 1"/>
    <property type="match status" value="2"/>
</dbReference>
<dbReference type="EMBL" id="WTYJ01000002">
    <property type="protein sequence ID" value="MXO99677.1"/>
    <property type="molecule type" value="Genomic_DNA"/>
</dbReference>
<dbReference type="PANTHER" id="PTHR22602:SF0">
    <property type="entry name" value="TRANSFERASE CAF17, MITOCHONDRIAL-RELATED"/>
    <property type="match status" value="1"/>
</dbReference>
<dbReference type="Proteomes" id="UP000469430">
    <property type="component" value="Unassembled WGS sequence"/>
</dbReference>
<proteinExistence type="predicted"/>
<dbReference type="RefSeq" id="WP_161391378.1">
    <property type="nucleotide sequence ID" value="NZ_JBHSCP010000001.1"/>
</dbReference>
<dbReference type="AlphaFoldDB" id="A0A6I4TY18"/>
<evidence type="ECO:0000256" key="1">
    <source>
        <dbReference type="ARBA" id="ARBA00022946"/>
    </source>
</evidence>
<dbReference type="SUPFAM" id="SSF103025">
    <property type="entry name" value="Folate-binding domain"/>
    <property type="match status" value="1"/>
</dbReference>
<organism evidence="2 3">
    <name type="scientific">Croceibacterium xixiisoli</name>
    <dbReference type="NCBI Taxonomy" id="1476466"/>
    <lineage>
        <taxon>Bacteria</taxon>
        <taxon>Pseudomonadati</taxon>
        <taxon>Pseudomonadota</taxon>
        <taxon>Alphaproteobacteria</taxon>
        <taxon>Sphingomonadales</taxon>
        <taxon>Erythrobacteraceae</taxon>
        <taxon>Croceibacterium</taxon>
    </lineage>
</organism>
<dbReference type="GO" id="GO:0016226">
    <property type="term" value="P:iron-sulfur cluster assembly"/>
    <property type="evidence" value="ECO:0007669"/>
    <property type="project" value="TreeGrafter"/>
</dbReference>
<comment type="caution">
    <text evidence="2">The sequence shown here is derived from an EMBL/GenBank/DDBJ whole genome shotgun (WGS) entry which is preliminary data.</text>
</comment>
<sequence>MPETAPTATRLFNRAVIRIAPTEDGRAEGENAAAFLQGLVTNDVSPIATGAPVYAALLSAQGKAMFDFLVWPDHITGDAAALLIDAEAEFADELVKRLSLYRLRRKLVIARDDSLGVFWSAEGAAGAHDAPDPRLDTLGRRAVAPASGTESAGDAAWQAHRLGQGVPEGRAELGDILWLETNAVELNGVSFTKGCYIGQENTARMNWRQKVNRRLVVVPLAASAEARRKTAYPDLGLAIDHLRTEAIDAAHVPGWLQSALMPEESEDAQPGG</sequence>
<reference evidence="2 3" key="1">
    <citation type="submission" date="2019-12" db="EMBL/GenBank/DDBJ databases">
        <title>Genomic-based taxomic classification of the family Erythrobacteraceae.</title>
        <authorList>
            <person name="Xu L."/>
        </authorList>
    </citation>
    <scope>NUCLEOTIDE SEQUENCE [LARGE SCALE GENOMIC DNA]</scope>
    <source>
        <strain evidence="2 3">S36</strain>
    </source>
</reference>
<evidence type="ECO:0000313" key="3">
    <source>
        <dbReference type="Proteomes" id="UP000469430"/>
    </source>
</evidence>
<dbReference type="InterPro" id="IPR017703">
    <property type="entry name" value="YgfZ/GCV_T_CS"/>
</dbReference>
<name>A0A6I4TY18_9SPHN</name>
<gene>
    <name evidence="2" type="ORF">GRI97_11820</name>
</gene>
<dbReference type="NCBIfam" id="TIGR03317">
    <property type="entry name" value="ygfZ_signature"/>
    <property type="match status" value="1"/>
</dbReference>
<protein>
    <submittedName>
        <fullName evidence="2">Folate-binding protein</fullName>
    </submittedName>
</protein>
<keyword evidence="3" id="KW-1185">Reference proteome</keyword>
<dbReference type="InterPro" id="IPR045179">
    <property type="entry name" value="YgfZ/GcvT"/>
</dbReference>
<evidence type="ECO:0000313" key="2">
    <source>
        <dbReference type="EMBL" id="MXO99677.1"/>
    </source>
</evidence>
<dbReference type="PANTHER" id="PTHR22602">
    <property type="entry name" value="TRANSFERASE CAF17, MITOCHONDRIAL-RELATED"/>
    <property type="match status" value="1"/>
</dbReference>
<accession>A0A6I4TY18</accession>
<keyword evidence="1" id="KW-0809">Transit peptide</keyword>
<dbReference type="InterPro" id="IPR027266">
    <property type="entry name" value="TrmE/GcvT-like"/>
</dbReference>